<evidence type="ECO:0000313" key="11">
    <source>
        <dbReference type="EMBL" id="RAI45738.1"/>
    </source>
</evidence>
<feature type="domain" description="Peptidase S26" evidence="10">
    <location>
        <begin position="22"/>
        <end position="228"/>
    </location>
</feature>
<evidence type="ECO:0000256" key="4">
    <source>
        <dbReference type="ARBA" id="ARBA00019232"/>
    </source>
</evidence>
<organism evidence="11 12">
    <name type="scientific">Rhodoplanes roseus</name>
    <dbReference type="NCBI Taxonomy" id="29409"/>
    <lineage>
        <taxon>Bacteria</taxon>
        <taxon>Pseudomonadati</taxon>
        <taxon>Pseudomonadota</taxon>
        <taxon>Alphaproteobacteria</taxon>
        <taxon>Hyphomicrobiales</taxon>
        <taxon>Nitrobacteraceae</taxon>
        <taxon>Rhodoplanes</taxon>
    </lineage>
</organism>
<proteinExistence type="inferred from homology"/>
<dbReference type="Proteomes" id="UP000249130">
    <property type="component" value="Unassembled WGS sequence"/>
</dbReference>
<evidence type="ECO:0000259" key="10">
    <source>
        <dbReference type="Pfam" id="PF10502"/>
    </source>
</evidence>
<dbReference type="PANTHER" id="PTHR43390">
    <property type="entry name" value="SIGNAL PEPTIDASE I"/>
    <property type="match status" value="1"/>
</dbReference>
<evidence type="ECO:0000256" key="1">
    <source>
        <dbReference type="ARBA" id="ARBA00000677"/>
    </source>
</evidence>
<dbReference type="RefSeq" id="WP_111417401.1">
    <property type="nucleotide sequence ID" value="NZ_NPEX01000008.1"/>
</dbReference>
<dbReference type="SUPFAM" id="SSF51306">
    <property type="entry name" value="LexA/Signal peptidase"/>
    <property type="match status" value="1"/>
</dbReference>
<dbReference type="GO" id="GO:0004252">
    <property type="term" value="F:serine-type endopeptidase activity"/>
    <property type="evidence" value="ECO:0007669"/>
    <property type="project" value="InterPro"/>
</dbReference>
<sequence length="257" mass="27733">MPHQDRPSSSRPLRPWLRSLGEIAAALVVITVGKAAIAEPYYVPSGSMEPTLLIGDGLLATKYPYGYSSASLPASLVLPRTERLFGAVPERGDIVVFRWSGDRSQVWVKRVVGLPGERIEMRAGQLWIDGRPVRLQPDGESAIENGDGSTISAQRYVETLPNGREHPILKLAGRQPLDDMPAVTVPPGHLFVMGDNRDDSADSRVAVDQGGAGALPVADVIGRVDAVVGSWNPAVTRGPAWEWPAGLRLSRFFSAVR</sequence>
<dbReference type="InterPro" id="IPR019758">
    <property type="entry name" value="Pept_S26A_signal_pept_1_CS"/>
</dbReference>
<comment type="catalytic activity">
    <reaction evidence="1 8">
        <text>Cleavage of hydrophobic, N-terminal signal or leader sequences from secreted and periplasmic proteins.</text>
        <dbReference type="EC" id="3.4.21.89"/>
    </reaction>
</comment>
<dbReference type="InterPro" id="IPR000223">
    <property type="entry name" value="Pept_S26A_signal_pept_1"/>
</dbReference>
<name>A0A327LD50_9BRAD</name>
<feature type="active site" evidence="7">
    <location>
        <position position="47"/>
    </location>
</feature>
<dbReference type="AlphaFoldDB" id="A0A327LD50"/>
<evidence type="ECO:0000313" key="12">
    <source>
        <dbReference type="Proteomes" id="UP000249130"/>
    </source>
</evidence>
<evidence type="ECO:0000256" key="7">
    <source>
        <dbReference type="PIRSR" id="PIRSR600223-1"/>
    </source>
</evidence>
<dbReference type="Pfam" id="PF10502">
    <property type="entry name" value="Peptidase_S26"/>
    <property type="match status" value="1"/>
</dbReference>
<accession>A0A327LD50</accession>
<dbReference type="GO" id="GO:0006465">
    <property type="term" value="P:signal peptide processing"/>
    <property type="evidence" value="ECO:0007669"/>
    <property type="project" value="InterPro"/>
</dbReference>
<reference evidence="11 12" key="1">
    <citation type="submission" date="2017-07" db="EMBL/GenBank/DDBJ databases">
        <title>Draft Genome Sequences of Select Purple Nonsulfur Bacteria.</title>
        <authorList>
            <person name="Lasarre B."/>
            <person name="Mckinlay J.B."/>
        </authorList>
    </citation>
    <scope>NUCLEOTIDE SEQUENCE [LARGE SCALE GENOMIC DNA]</scope>
    <source>
        <strain evidence="11 12">DSM 5909</strain>
    </source>
</reference>
<evidence type="ECO:0000256" key="8">
    <source>
        <dbReference type="RuleBase" id="RU003993"/>
    </source>
</evidence>
<dbReference type="InterPro" id="IPR019533">
    <property type="entry name" value="Peptidase_S26"/>
</dbReference>
<protein>
    <recommendedName>
        <fullName evidence="4 8">Signal peptidase I</fullName>
        <ecNumber evidence="3 8">3.4.21.89</ecNumber>
    </recommendedName>
</protein>
<comment type="caution">
    <text evidence="11">The sequence shown here is derived from an EMBL/GenBank/DDBJ whole genome shotgun (WGS) entry which is preliminary data.</text>
</comment>
<dbReference type="OrthoDB" id="9815782at2"/>
<evidence type="ECO:0000256" key="2">
    <source>
        <dbReference type="ARBA" id="ARBA00009370"/>
    </source>
</evidence>
<dbReference type="Gene3D" id="2.10.109.10">
    <property type="entry name" value="Umud Fragment, subunit A"/>
    <property type="match status" value="1"/>
</dbReference>
<dbReference type="GO" id="GO:0016020">
    <property type="term" value="C:membrane"/>
    <property type="evidence" value="ECO:0007669"/>
    <property type="project" value="UniProtKB-SubCell"/>
</dbReference>
<dbReference type="EC" id="3.4.21.89" evidence="3 8"/>
<keyword evidence="6 8" id="KW-0378">Hydrolase</keyword>
<dbReference type="PRINTS" id="PR00727">
    <property type="entry name" value="LEADERPTASE"/>
</dbReference>
<dbReference type="CDD" id="cd06530">
    <property type="entry name" value="S26_SPase_I"/>
    <property type="match status" value="1"/>
</dbReference>
<gene>
    <name evidence="11" type="primary">lepB</name>
    <name evidence="11" type="ORF">CH341_02200</name>
</gene>
<keyword evidence="12" id="KW-1185">Reference proteome</keyword>
<evidence type="ECO:0000256" key="9">
    <source>
        <dbReference type="RuleBase" id="RU362042"/>
    </source>
</evidence>
<comment type="subcellular location">
    <subcellularLocation>
        <location evidence="9">Membrane</location>
        <topology evidence="9">Single-pass type II membrane protein</topology>
    </subcellularLocation>
</comment>
<evidence type="ECO:0000256" key="5">
    <source>
        <dbReference type="ARBA" id="ARBA00022670"/>
    </source>
</evidence>
<dbReference type="PROSITE" id="PS00761">
    <property type="entry name" value="SPASE_I_3"/>
    <property type="match status" value="1"/>
</dbReference>
<feature type="active site" evidence="7">
    <location>
        <position position="109"/>
    </location>
</feature>
<dbReference type="NCBIfam" id="TIGR02227">
    <property type="entry name" value="sigpep_I_bact"/>
    <property type="match status" value="1"/>
</dbReference>
<dbReference type="PANTHER" id="PTHR43390:SF1">
    <property type="entry name" value="CHLOROPLAST PROCESSING PEPTIDASE"/>
    <property type="match status" value="1"/>
</dbReference>
<keyword evidence="5 8" id="KW-0645">Protease</keyword>
<dbReference type="EMBL" id="NPEX01000008">
    <property type="protein sequence ID" value="RAI45738.1"/>
    <property type="molecule type" value="Genomic_DNA"/>
</dbReference>
<dbReference type="InterPro" id="IPR019756">
    <property type="entry name" value="Pept_S26A_signal_pept_1_Ser-AS"/>
</dbReference>
<evidence type="ECO:0000256" key="6">
    <source>
        <dbReference type="ARBA" id="ARBA00022801"/>
    </source>
</evidence>
<dbReference type="InterPro" id="IPR019757">
    <property type="entry name" value="Pept_S26A_signal_pept_1_Lys-AS"/>
</dbReference>
<dbReference type="PROSITE" id="PS00760">
    <property type="entry name" value="SPASE_I_2"/>
    <property type="match status" value="1"/>
</dbReference>
<dbReference type="PROSITE" id="PS00501">
    <property type="entry name" value="SPASE_I_1"/>
    <property type="match status" value="1"/>
</dbReference>
<evidence type="ECO:0000256" key="3">
    <source>
        <dbReference type="ARBA" id="ARBA00013208"/>
    </source>
</evidence>
<dbReference type="InterPro" id="IPR036286">
    <property type="entry name" value="LexA/Signal_pep-like_sf"/>
</dbReference>
<dbReference type="GO" id="GO:0009003">
    <property type="term" value="F:signal peptidase activity"/>
    <property type="evidence" value="ECO:0007669"/>
    <property type="project" value="UniProtKB-EC"/>
</dbReference>
<comment type="similarity">
    <text evidence="2 9">Belongs to the peptidase S26 family.</text>
</comment>